<keyword evidence="3" id="KW-1185">Reference proteome</keyword>
<dbReference type="RefSeq" id="WP_192761867.1">
    <property type="nucleotide sequence ID" value="NZ_JADBDZ010000001.1"/>
</dbReference>
<evidence type="ECO:0000313" key="2">
    <source>
        <dbReference type="EMBL" id="MBE1535718.1"/>
    </source>
</evidence>
<dbReference type="Proteomes" id="UP000627838">
    <property type="component" value="Unassembled WGS sequence"/>
</dbReference>
<reference evidence="2 3" key="1">
    <citation type="submission" date="2020-10" db="EMBL/GenBank/DDBJ databases">
        <title>Sequencing the genomes of 1000 actinobacteria strains.</title>
        <authorList>
            <person name="Klenk H.-P."/>
        </authorList>
    </citation>
    <scope>NUCLEOTIDE SEQUENCE [LARGE SCALE GENOMIC DNA]</scope>
    <source>
        <strain evidence="2 3">DSM 46744</strain>
    </source>
</reference>
<comment type="caution">
    <text evidence="2">The sequence shown here is derived from an EMBL/GenBank/DDBJ whole genome shotgun (WGS) entry which is preliminary data.</text>
</comment>
<sequence>MQLNPPPRIPAKELRPGRYWYFIAVAIAVVLIGLGLAIPAYRLNNATDAVDTDHQFANGDTVTLRLEPESEKAIWVKFPGRSPGPECDIVGQGDPGLIDPGTDVFLIRDESWYLLYTFDVPQAGDYKVTCSSKALSRYAIGDTGGLFTFVGGLISAVVLSILGMGIGVVIVILTAVRRRGHHKRLRAGSGSPDLEPAV</sequence>
<protein>
    <submittedName>
        <fullName evidence="2">Uncharacterized protein</fullName>
    </submittedName>
</protein>
<feature type="transmembrane region" description="Helical" evidence="1">
    <location>
        <begin position="20"/>
        <end position="41"/>
    </location>
</feature>
<keyword evidence="1" id="KW-0812">Transmembrane</keyword>
<organism evidence="2 3">
    <name type="scientific">Actinomadura algeriensis</name>
    <dbReference type="NCBI Taxonomy" id="1679523"/>
    <lineage>
        <taxon>Bacteria</taxon>
        <taxon>Bacillati</taxon>
        <taxon>Actinomycetota</taxon>
        <taxon>Actinomycetes</taxon>
        <taxon>Streptosporangiales</taxon>
        <taxon>Thermomonosporaceae</taxon>
        <taxon>Actinomadura</taxon>
    </lineage>
</organism>
<keyword evidence="1" id="KW-0472">Membrane</keyword>
<dbReference type="EMBL" id="JADBDZ010000001">
    <property type="protein sequence ID" value="MBE1535718.1"/>
    <property type="molecule type" value="Genomic_DNA"/>
</dbReference>
<proteinExistence type="predicted"/>
<evidence type="ECO:0000256" key="1">
    <source>
        <dbReference type="SAM" id="Phobius"/>
    </source>
</evidence>
<gene>
    <name evidence="2" type="ORF">H4W34_005551</name>
</gene>
<accession>A0ABR9JYS5</accession>
<keyword evidence="1" id="KW-1133">Transmembrane helix</keyword>
<name>A0ABR9JYS5_9ACTN</name>
<evidence type="ECO:0000313" key="3">
    <source>
        <dbReference type="Proteomes" id="UP000627838"/>
    </source>
</evidence>
<feature type="transmembrane region" description="Helical" evidence="1">
    <location>
        <begin position="146"/>
        <end position="176"/>
    </location>
</feature>